<dbReference type="OrthoDB" id="8566140at2"/>
<evidence type="ECO:0000313" key="2">
    <source>
        <dbReference type="EMBL" id="CAD84636.1"/>
    </source>
</evidence>
<feature type="transmembrane region" description="Helical" evidence="1">
    <location>
        <begin position="45"/>
        <end position="67"/>
    </location>
</feature>
<reference evidence="2 3" key="1">
    <citation type="journal article" date="2003" name="J. Bacteriol.">
        <title>Complete genome sequence of the ammonia-oxidizing bacterium and obligate chemolithoautotroph Nitrosomonas europaea.</title>
        <authorList>
            <person name="Chain P."/>
            <person name="Lamerdin J."/>
            <person name="Larimer F."/>
            <person name="Regala W."/>
            <person name="Land M."/>
            <person name="Hauser L."/>
            <person name="Hooper A."/>
            <person name="Klotz M."/>
            <person name="Norton J."/>
            <person name="Sayavedra-Soto L."/>
            <person name="Arciero D."/>
            <person name="Hommes N."/>
            <person name="Whittaker M."/>
            <person name="Arp D."/>
        </authorList>
    </citation>
    <scope>NUCLEOTIDE SEQUENCE [LARGE SCALE GENOMIC DNA]</scope>
    <source>
        <strain evidence="3">ATCC 19718 / CIP 103999 / KCTC 2705 / NBRC 14298</strain>
    </source>
</reference>
<evidence type="ECO:0000256" key="1">
    <source>
        <dbReference type="SAM" id="Phobius"/>
    </source>
</evidence>
<name>Q82WF5_NITEU</name>
<keyword evidence="1" id="KW-0812">Transmembrane</keyword>
<dbReference type="eggNOG" id="ENOG502ZSV6">
    <property type="taxonomic scope" value="Bacteria"/>
</dbReference>
<organism evidence="2 3">
    <name type="scientific">Nitrosomonas europaea (strain ATCC 19718 / CIP 103999 / KCTC 2705 / NBRC 14298)</name>
    <dbReference type="NCBI Taxonomy" id="228410"/>
    <lineage>
        <taxon>Bacteria</taxon>
        <taxon>Pseudomonadati</taxon>
        <taxon>Pseudomonadota</taxon>
        <taxon>Betaproteobacteria</taxon>
        <taxon>Nitrosomonadales</taxon>
        <taxon>Nitrosomonadaceae</taxon>
        <taxon>Nitrosomonas</taxon>
    </lineage>
</organism>
<evidence type="ECO:0000313" key="3">
    <source>
        <dbReference type="Proteomes" id="UP000001416"/>
    </source>
</evidence>
<dbReference type="GeneID" id="87103918"/>
<dbReference type="HOGENOM" id="CLU_2735922_0_0_4"/>
<keyword evidence="1" id="KW-0472">Membrane</keyword>
<dbReference type="EMBL" id="AL954747">
    <property type="protein sequence ID" value="CAD84636.1"/>
    <property type="molecule type" value="Genomic_DNA"/>
</dbReference>
<dbReference type="AlphaFoldDB" id="Q82WF5"/>
<dbReference type="Proteomes" id="UP000001416">
    <property type="component" value="Chromosome"/>
</dbReference>
<accession>Q82WF5</accession>
<keyword evidence="3" id="KW-1185">Reference proteome</keyword>
<gene>
    <name evidence="2" type="ordered locus">NE0725</name>
</gene>
<keyword evidence="1" id="KW-1133">Transmembrane helix</keyword>
<sequence length="71" mass="7906">MTTPNDADNETYSQSLENDMSRLLPDQSVLGEPEPWESWETSLCLWSIGIGIAALVILGILVDWFLLPGQK</sequence>
<proteinExistence type="predicted"/>
<protein>
    <submittedName>
        <fullName evidence="2">Uncharacterized protein</fullName>
    </submittedName>
</protein>
<dbReference type="RefSeq" id="WP_011111343.1">
    <property type="nucleotide sequence ID" value="NC_004757.1"/>
</dbReference>
<dbReference type="KEGG" id="neu:NE0725"/>